<sequence length="242" mass="27776">MLEIRRILFVSTLLCILSCNSEKKEVKESDTEIQSNSNAQQSNYQLGVNTTDKKALERKQLFNLFLKKFNRVSLPYKYKWTSDTERISFSENAKLNKNSADTLFARTDYFSETYCYGFLSDTSKFYALLYFFPADDYYPVLATYTKSGDFINQEPLTVNGCGSDCGLRYCSQTVVLDKNLFIKSTDSIRYDFHCDDEGNPMKDSGLSIVELKSGQLNKNGKIDMGKEIRSEKRLLTTLSKDQ</sequence>
<comment type="caution">
    <text evidence="1">The sequence shown here is derived from an EMBL/GenBank/DDBJ whole genome shotgun (WGS) entry which is preliminary data.</text>
</comment>
<dbReference type="EMBL" id="QASA01000001">
    <property type="protein sequence ID" value="RDC63660.1"/>
    <property type="molecule type" value="Genomic_DNA"/>
</dbReference>
<dbReference type="Proteomes" id="UP000253919">
    <property type="component" value="Unassembled WGS sequence"/>
</dbReference>
<proteinExistence type="predicted"/>
<accession>A0A369QH95</accession>
<reference evidence="1 2" key="1">
    <citation type="submission" date="2018-04" db="EMBL/GenBank/DDBJ databases">
        <title>Adhaeribacter sp. HMF7616 genome sequencing and assembly.</title>
        <authorList>
            <person name="Kang H."/>
            <person name="Kang J."/>
            <person name="Cha I."/>
            <person name="Kim H."/>
            <person name="Joh K."/>
        </authorList>
    </citation>
    <scope>NUCLEOTIDE SEQUENCE [LARGE SCALE GENOMIC DNA]</scope>
    <source>
        <strain evidence="1 2">HMF7616</strain>
    </source>
</reference>
<dbReference type="RefSeq" id="WP_115372923.1">
    <property type="nucleotide sequence ID" value="NZ_QASA01000001.1"/>
</dbReference>
<evidence type="ECO:0000313" key="2">
    <source>
        <dbReference type="Proteomes" id="UP000253919"/>
    </source>
</evidence>
<evidence type="ECO:0000313" key="1">
    <source>
        <dbReference type="EMBL" id="RDC63660.1"/>
    </source>
</evidence>
<keyword evidence="2" id="KW-1185">Reference proteome</keyword>
<gene>
    <name evidence="1" type="ORF">AHMF7616_02265</name>
</gene>
<dbReference type="OrthoDB" id="893194at2"/>
<organism evidence="1 2">
    <name type="scientific">Adhaeribacter pallidiroseus</name>
    <dbReference type="NCBI Taxonomy" id="2072847"/>
    <lineage>
        <taxon>Bacteria</taxon>
        <taxon>Pseudomonadati</taxon>
        <taxon>Bacteroidota</taxon>
        <taxon>Cytophagia</taxon>
        <taxon>Cytophagales</taxon>
        <taxon>Hymenobacteraceae</taxon>
        <taxon>Adhaeribacter</taxon>
    </lineage>
</organism>
<dbReference type="AlphaFoldDB" id="A0A369QH95"/>
<protein>
    <submittedName>
        <fullName evidence="1">Uncharacterized protein</fullName>
    </submittedName>
</protein>
<name>A0A369QH95_9BACT</name>